<evidence type="ECO:0000313" key="2">
    <source>
        <dbReference type="EMBL" id="KSW13430.1"/>
    </source>
</evidence>
<dbReference type="Proteomes" id="UP000054686">
    <property type="component" value="Unassembled WGS sequence"/>
</dbReference>
<dbReference type="EMBL" id="LLVT01000001">
    <property type="protein sequence ID" value="KSW13430.1"/>
    <property type="molecule type" value="Genomic_DNA"/>
</dbReference>
<comment type="caution">
    <text evidence="2">The sequence shown here is derived from an EMBL/GenBank/DDBJ whole genome shotgun (WGS) entry which is preliminary data.</text>
</comment>
<gene>
    <name evidence="2" type="ORF">APY09_03540</name>
</gene>
<dbReference type="RefSeq" id="WP_060566193.1">
    <property type="nucleotide sequence ID" value="NZ_CP040006.1"/>
</dbReference>
<reference evidence="2 3" key="1">
    <citation type="submission" date="2015-10" db="EMBL/GenBank/DDBJ databases">
        <title>Draft Genome of Actinomyces odontolyticus subsp. actinosynbacter strain XH001.</title>
        <authorList>
            <person name="Mclean J.S."/>
            <person name="He X."/>
        </authorList>
    </citation>
    <scope>NUCLEOTIDE SEQUENCE [LARGE SCALE GENOMIC DNA]</scope>
    <source>
        <strain evidence="2 3">XH001</strain>
    </source>
</reference>
<sequence>MSQPSSNIAPAVSSVPWATPDVTSSMDAPGDRFGYAPGRLRVPSADLSGPTFPGTQYVDVAAIFADGGYNSPKPIGNPLAKAALWVSVFGLFGLPVIASVVLAIIALVQAQNLPDRVGAREAIAALAFDGILIGGAVIFYLIGLSGLF</sequence>
<organism evidence="2 3">
    <name type="scientific">Schaalia odontolytica</name>
    <dbReference type="NCBI Taxonomy" id="1660"/>
    <lineage>
        <taxon>Bacteria</taxon>
        <taxon>Bacillati</taxon>
        <taxon>Actinomycetota</taxon>
        <taxon>Actinomycetes</taxon>
        <taxon>Actinomycetales</taxon>
        <taxon>Actinomycetaceae</taxon>
        <taxon>Schaalia</taxon>
    </lineage>
</organism>
<proteinExistence type="predicted"/>
<keyword evidence="1" id="KW-0472">Membrane</keyword>
<evidence type="ECO:0000313" key="3">
    <source>
        <dbReference type="Proteomes" id="UP000054686"/>
    </source>
</evidence>
<dbReference type="OrthoDB" id="3256685at2"/>
<accession>A0A0V8RZD1</accession>
<dbReference type="AlphaFoldDB" id="A0A0V8RZD1"/>
<keyword evidence="1" id="KW-1133">Transmembrane helix</keyword>
<evidence type="ECO:0008006" key="4">
    <source>
        <dbReference type="Google" id="ProtNLM"/>
    </source>
</evidence>
<feature type="transmembrane region" description="Helical" evidence="1">
    <location>
        <begin position="122"/>
        <end position="142"/>
    </location>
</feature>
<protein>
    <recommendedName>
        <fullName evidence="4">DUF4190 domain-containing protein</fullName>
    </recommendedName>
</protein>
<name>A0A0V8RZD1_9ACTO</name>
<keyword evidence="1" id="KW-0812">Transmembrane</keyword>
<feature type="transmembrane region" description="Helical" evidence="1">
    <location>
        <begin position="82"/>
        <end position="110"/>
    </location>
</feature>
<evidence type="ECO:0000256" key="1">
    <source>
        <dbReference type="SAM" id="Phobius"/>
    </source>
</evidence>